<dbReference type="PANTHER" id="PTHR48081:SF33">
    <property type="entry name" value="KYNURENINE FORMAMIDASE"/>
    <property type="match status" value="1"/>
</dbReference>
<dbReference type="EMBL" id="JAGMUV010000012">
    <property type="protein sequence ID" value="KAH7137834.1"/>
    <property type="molecule type" value="Genomic_DNA"/>
</dbReference>
<dbReference type="OrthoDB" id="433474at2759"/>
<evidence type="ECO:0000259" key="2">
    <source>
        <dbReference type="Pfam" id="PF20434"/>
    </source>
</evidence>
<evidence type="ECO:0000256" key="1">
    <source>
        <dbReference type="ARBA" id="ARBA00022801"/>
    </source>
</evidence>
<name>A0A9P9EIQ4_9HYPO</name>
<keyword evidence="4" id="KW-1185">Reference proteome</keyword>
<proteinExistence type="predicted"/>
<comment type="caution">
    <text evidence="3">The sequence shown here is derived from an EMBL/GenBank/DDBJ whole genome shotgun (WGS) entry which is preliminary data.</text>
</comment>
<dbReference type="PANTHER" id="PTHR48081">
    <property type="entry name" value="AB HYDROLASE SUPERFAMILY PROTEIN C4A8.06C"/>
    <property type="match status" value="1"/>
</dbReference>
<dbReference type="AlphaFoldDB" id="A0A9P9EIQ4"/>
<gene>
    <name evidence="3" type="ORF">EDB81DRAFT_655776</name>
</gene>
<dbReference type="InterPro" id="IPR049492">
    <property type="entry name" value="BD-FAE-like_dom"/>
</dbReference>
<dbReference type="Pfam" id="PF20434">
    <property type="entry name" value="BD-FAE"/>
    <property type="match status" value="1"/>
</dbReference>
<keyword evidence="1 3" id="KW-0378">Hydrolase</keyword>
<dbReference type="Proteomes" id="UP000738349">
    <property type="component" value="Unassembled WGS sequence"/>
</dbReference>
<feature type="domain" description="BD-FAE-like" evidence="2">
    <location>
        <begin position="54"/>
        <end position="157"/>
    </location>
</feature>
<dbReference type="SUPFAM" id="SSF53474">
    <property type="entry name" value="alpha/beta-Hydrolases"/>
    <property type="match status" value="1"/>
</dbReference>
<organism evidence="3 4">
    <name type="scientific">Dactylonectria macrodidyma</name>
    <dbReference type="NCBI Taxonomy" id="307937"/>
    <lineage>
        <taxon>Eukaryota</taxon>
        <taxon>Fungi</taxon>
        <taxon>Dikarya</taxon>
        <taxon>Ascomycota</taxon>
        <taxon>Pezizomycotina</taxon>
        <taxon>Sordariomycetes</taxon>
        <taxon>Hypocreomycetidae</taxon>
        <taxon>Hypocreales</taxon>
        <taxon>Nectriaceae</taxon>
        <taxon>Dactylonectria</taxon>
    </lineage>
</organism>
<evidence type="ECO:0000313" key="3">
    <source>
        <dbReference type="EMBL" id="KAH7137834.1"/>
    </source>
</evidence>
<reference evidence="3" key="1">
    <citation type="journal article" date="2021" name="Nat. Commun.">
        <title>Genetic determinants of endophytism in the Arabidopsis root mycobiome.</title>
        <authorList>
            <person name="Mesny F."/>
            <person name="Miyauchi S."/>
            <person name="Thiergart T."/>
            <person name="Pickel B."/>
            <person name="Atanasova L."/>
            <person name="Karlsson M."/>
            <person name="Huettel B."/>
            <person name="Barry K.W."/>
            <person name="Haridas S."/>
            <person name="Chen C."/>
            <person name="Bauer D."/>
            <person name="Andreopoulos W."/>
            <person name="Pangilinan J."/>
            <person name="LaButti K."/>
            <person name="Riley R."/>
            <person name="Lipzen A."/>
            <person name="Clum A."/>
            <person name="Drula E."/>
            <person name="Henrissat B."/>
            <person name="Kohler A."/>
            <person name="Grigoriev I.V."/>
            <person name="Martin F.M."/>
            <person name="Hacquard S."/>
        </authorList>
    </citation>
    <scope>NUCLEOTIDE SEQUENCE</scope>
    <source>
        <strain evidence="3">MPI-CAGE-AT-0147</strain>
    </source>
</reference>
<dbReference type="Gene3D" id="3.40.50.1820">
    <property type="entry name" value="alpha/beta hydrolase"/>
    <property type="match status" value="1"/>
</dbReference>
<protein>
    <submittedName>
        <fullName evidence="3">Alpha/Beta hydrolase protein</fullName>
    </submittedName>
</protein>
<dbReference type="InterPro" id="IPR029058">
    <property type="entry name" value="AB_hydrolase_fold"/>
</dbReference>
<sequence>MEAIFAQIANETIKFDAGDDVKWRKRYEPLYPEPAKDVQIISDERYGPGERNILDVYVPQNKAAHKPVLLFIHGGGFYSGDKVWSDKCYGNIGYCFAQRGIVVILANHQLVPKAKYPGGADDIQLIREWIYHNISKEKYGNGSVQKVILFGHSSGGAHICMNLFAAGDDQRPRKNPLWPPVAGVVLWDVPFWFDSKKPMRQKVLQSYWGSDKEEVWGPTSALGLFQRLPDDSPVLDSRKLPLYLGSVEYEVPETSDATMLFFNAYRSRSKPFGTLPAFHVLKKHNHLSNILSIGTEDTAQTDKIIEFMNHCLETRLTVKL</sequence>
<dbReference type="InterPro" id="IPR050300">
    <property type="entry name" value="GDXG_lipolytic_enzyme"/>
</dbReference>
<accession>A0A9P9EIQ4</accession>
<evidence type="ECO:0000313" key="4">
    <source>
        <dbReference type="Proteomes" id="UP000738349"/>
    </source>
</evidence>
<dbReference type="GO" id="GO:0016787">
    <property type="term" value="F:hydrolase activity"/>
    <property type="evidence" value="ECO:0007669"/>
    <property type="project" value="UniProtKB-KW"/>
</dbReference>